<dbReference type="Proteomes" id="UP000018895">
    <property type="component" value="Unassembled WGS sequence"/>
</dbReference>
<evidence type="ECO:0000256" key="1">
    <source>
        <dbReference type="SAM" id="Coils"/>
    </source>
</evidence>
<feature type="coiled-coil region" evidence="1">
    <location>
        <begin position="96"/>
        <end position="123"/>
    </location>
</feature>
<keyword evidence="2" id="KW-1133">Transmembrane helix</keyword>
<dbReference type="EMBL" id="BAUU01000002">
    <property type="protein sequence ID" value="GAE28982.1"/>
    <property type="molecule type" value="Genomic_DNA"/>
</dbReference>
<evidence type="ECO:0000313" key="4">
    <source>
        <dbReference type="Proteomes" id="UP000018895"/>
    </source>
</evidence>
<name>W4QAJ6_9BACI</name>
<dbReference type="RefSeq" id="WP_035340103.1">
    <property type="nucleotide sequence ID" value="NZ_BAUU01000002.1"/>
</dbReference>
<feature type="transmembrane region" description="Helical" evidence="2">
    <location>
        <begin position="41"/>
        <end position="61"/>
    </location>
</feature>
<comment type="caution">
    <text evidence="3">The sequence shown here is derived from an EMBL/GenBank/DDBJ whole genome shotgun (WGS) entry which is preliminary data.</text>
</comment>
<keyword evidence="2" id="KW-0472">Membrane</keyword>
<proteinExistence type="predicted"/>
<reference evidence="3" key="1">
    <citation type="journal article" date="2014" name="Genome Announc.">
        <title>Draft Genome Sequences of Three Alkaliphilic Bacillus Strains, Bacillus wakoensis JCM 9140T, Bacillus akibai JCM 9157T, and Bacillus hemicellulosilyticus JCM 9152T.</title>
        <authorList>
            <person name="Yuki M."/>
            <person name="Oshima K."/>
            <person name="Suda W."/>
            <person name="Oshida Y."/>
            <person name="Kitamura K."/>
            <person name="Iida T."/>
            <person name="Hattori M."/>
            <person name="Ohkuma M."/>
        </authorList>
    </citation>
    <scope>NUCLEOTIDE SEQUENCE [LARGE SCALE GENOMIC DNA]</scope>
    <source>
        <strain evidence="3">JCM 9152</strain>
    </source>
</reference>
<feature type="transmembrane region" description="Helical" evidence="2">
    <location>
        <begin position="81"/>
        <end position="99"/>
    </location>
</feature>
<keyword evidence="1" id="KW-0175">Coiled coil</keyword>
<evidence type="ECO:0000313" key="3">
    <source>
        <dbReference type="EMBL" id="GAE28982.1"/>
    </source>
</evidence>
<dbReference type="AlphaFoldDB" id="W4QAJ6"/>
<dbReference type="InterPro" id="IPR020210">
    <property type="entry name" value="Uncharacterised_YpbF_TM"/>
</dbReference>
<dbReference type="OrthoDB" id="2969742at2"/>
<keyword evidence="4" id="KW-1185">Reference proteome</keyword>
<protein>
    <recommendedName>
        <fullName evidence="5">DUF2663 family protein</fullName>
    </recommendedName>
</protein>
<evidence type="ECO:0000256" key="2">
    <source>
        <dbReference type="SAM" id="Phobius"/>
    </source>
</evidence>
<dbReference type="STRING" id="1236971.JCM9152_321"/>
<sequence>MGGLKEWNIQNDYSSPVVKVMLEELIERKEKLKKLEKYNRYSGYLTLILLSLLLLVCYIEFTQRLSSSYQSLLTSVLNNSLFLLVLLLTGLSLIYVQYFHKKVTKAEKEYEELREELMNRSSELWEDDTQWLARDHVFHYMKAEHDINLYYK</sequence>
<evidence type="ECO:0008006" key="5">
    <source>
        <dbReference type="Google" id="ProtNLM"/>
    </source>
</evidence>
<accession>W4QAJ6</accession>
<organism evidence="3 4">
    <name type="scientific">Halalkalibacter hemicellulosilyticusJCM 9152</name>
    <dbReference type="NCBI Taxonomy" id="1236971"/>
    <lineage>
        <taxon>Bacteria</taxon>
        <taxon>Bacillati</taxon>
        <taxon>Bacillota</taxon>
        <taxon>Bacilli</taxon>
        <taxon>Bacillales</taxon>
        <taxon>Bacillaceae</taxon>
        <taxon>Halalkalibacter</taxon>
    </lineage>
</organism>
<gene>
    <name evidence="3" type="ORF">JCM9152_321</name>
</gene>
<dbReference type="Pfam" id="PF10864">
    <property type="entry name" value="DUF2663"/>
    <property type="match status" value="1"/>
</dbReference>
<keyword evidence="2" id="KW-0812">Transmembrane</keyword>